<evidence type="ECO:0000256" key="1">
    <source>
        <dbReference type="SAM" id="SignalP"/>
    </source>
</evidence>
<organism evidence="2 3">
    <name type="scientific">Roseovarius nanhaiticus</name>
    <dbReference type="NCBI Taxonomy" id="573024"/>
    <lineage>
        <taxon>Bacteria</taxon>
        <taxon>Pseudomonadati</taxon>
        <taxon>Pseudomonadota</taxon>
        <taxon>Alphaproteobacteria</taxon>
        <taxon>Rhodobacterales</taxon>
        <taxon>Roseobacteraceae</taxon>
        <taxon>Roseovarius</taxon>
    </lineage>
</organism>
<feature type="signal peptide" evidence="1">
    <location>
        <begin position="1"/>
        <end position="21"/>
    </location>
</feature>
<sequence length="195" mass="20055">MTVSHKISLALVALVALGACASPNMPAGQATLGQSPTLGGGTFTSPGGLTVAADARNIGGLTGICGVWAESINQSVMTRNSAPKILDSAGITLGGEGVARGLKFMREVEPAKSYAGMQANCITTERRWRPGDEARALEIHIPRQIVYNDLDGGFGESGGILIWFRPGGPGAHPSDKKPWYHLGGTGVSGSLGADE</sequence>
<dbReference type="EMBL" id="FTNV01000002">
    <property type="protein sequence ID" value="SIS18396.1"/>
    <property type="molecule type" value="Genomic_DNA"/>
</dbReference>
<accession>A0A1N7H0S2</accession>
<keyword evidence="1" id="KW-0732">Signal</keyword>
<keyword evidence="3" id="KW-1185">Reference proteome</keyword>
<feature type="chain" id="PRO_5009942319" description="Lipoprotein" evidence="1">
    <location>
        <begin position="22"/>
        <end position="195"/>
    </location>
</feature>
<evidence type="ECO:0000313" key="3">
    <source>
        <dbReference type="Proteomes" id="UP000186019"/>
    </source>
</evidence>
<dbReference type="OrthoDB" id="7742414at2"/>
<proteinExistence type="predicted"/>
<name>A0A1N7H0S2_9RHOB</name>
<reference evidence="2 3" key="1">
    <citation type="submission" date="2017-01" db="EMBL/GenBank/DDBJ databases">
        <authorList>
            <person name="Mah S.A."/>
            <person name="Swanson W.J."/>
            <person name="Moy G.W."/>
            <person name="Vacquier V.D."/>
        </authorList>
    </citation>
    <scope>NUCLEOTIDE SEQUENCE [LARGE SCALE GENOMIC DNA]</scope>
    <source>
        <strain evidence="2 3">DSM 29590</strain>
    </source>
</reference>
<gene>
    <name evidence="2" type="ORF">SAMN05421666_2331</name>
</gene>
<dbReference type="PROSITE" id="PS51257">
    <property type="entry name" value="PROKAR_LIPOPROTEIN"/>
    <property type="match status" value="1"/>
</dbReference>
<protein>
    <recommendedName>
        <fullName evidence="4">Lipoprotein</fullName>
    </recommendedName>
</protein>
<dbReference type="STRING" id="573024.SAMN05216208_2988"/>
<dbReference type="RefSeq" id="WP_076534149.1">
    <property type="nucleotide sequence ID" value="NZ_FOAC01000003.1"/>
</dbReference>
<evidence type="ECO:0000313" key="2">
    <source>
        <dbReference type="EMBL" id="SIS18396.1"/>
    </source>
</evidence>
<dbReference type="Proteomes" id="UP000186019">
    <property type="component" value="Unassembled WGS sequence"/>
</dbReference>
<dbReference type="AlphaFoldDB" id="A0A1N7H0S2"/>
<evidence type="ECO:0008006" key="4">
    <source>
        <dbReference type="Google" id="ProtNLM"/>
    </source>
</evidence>